<feature type="compositionally biased region" description="Basic and acidic residues" evidence="1">
    <location>
        <begin position="144"/>
        <end position="170"/>
    </location>
</feature>
<dbReference type="Proteomes" id="UP000016924">
    <property type="component" value="Unassembled WGS sequence"/>
</dbReference>
<dbReference type="AlphaFoldDB" id="R7Z2T6"/>
<dbReference type="GeneID" id="19904908"/>
<organism evidence="3 4">
    <name type="scientific">Coniosporium apollinis (strain CBS 100218)</name>
    <name type="common">Rock-inhabiting black yeast</name>
    <dbReference type="NCBI Taxonomy" id="1168221"/>
    <lineage>
        <taxon>Eukaryota</taxon>
        <taxon>Fungi</taxon>
        <taxon>Dikarya</taxon>
        <taxon>Ascomycota</taxon>
        <taxon>Pezizomycotina</taxon>
        <taxon>Dothideomycetes</taxon>
        <taxon>Dothideomycetes incertae sedis</taxon>
        <taxon>Coniosporium</taxon>
    </lineage>
</organism>
<feature type="transmembrane region" description="Helical" evidence="2">
    <location>
        <begin position="20"/>
        <end position="39"/>
    </location>
</feature>
<reference evidence="4" key="1">
    <citation type="submission" date="2012-06" db="EMBL/GenBank/DDBJ databases">
        <title>The genome sequence of Coniosporium apollinis CBS 100218.</title>
        <authorList>
            <consortium name="The Broad Institute Genome Sequencing Platform"/>
            <person name="Cuomo C."/>
            <person name="Gorbushina A."/>
            <person name="Noack S."/>
            <person name="Walker B."/>
            <person name="Young S.K."/>
            <person name="Zeng Q."/>
            <person name="Gargeya S."/>
            <person name="Fitzgerald M."/>
            <person name="Haas B."/>
            <person name="Abouelleil A."/>
            <person name="Alvarado L."/>
            <person name="Arachchi H.M."/>
            <person name="Berlin A.M."/>
            <person name="Chapman S.B."/>
            <person name="Goldberg J."/>
            <person name="Griggs A."/>
            <person name="Gujja S."/>
            <person name="Hansen M."/>
            <person name="Howarth C."/>
            <person name="Imamovic A."/>
            <person name="Larimer J."/>
            <person name="McCowan C."/>
            <person name="Montmayeur A."/>
            <person name="Murphy C."/>
            <person name="Neiman D."/>
            <person name="Pearson M."/>
            <person name="Priest M."/>
            <person name="Roberts A."/>
            <person name="Saif S."/>
            <person name="Shea T."/>
            <person name="Sisk P."/>
            <person name="Sykes S."/>
            <person name="Wortman J."/>
            <person name="Nusbaum C."/>
            <person name="Birren B."/>
        </authorList>
    </citation>
    <scope>NUCLEOTIDE SEQUENCE [LARGE SCALE GENOMIC DNA]</scope>
    <source>
        <strain evidence="4">CBS 100218</strain>
    </source>
</reference>
<keyword evidence="2" id="KW-0812">Transmembrane</keyword>
<gene>
    <name evidence="3" type="ORF">W97_07597</name>
</gene>
<feature type="region of interest" description="Disordered" evidence="1">
    <location>
        <begin position="69"/>
        <end position="170"/>
    </location>
</feature>
<evidence type="ECO:0000256" key="2">
    <source>
        <dbReference type="SAM" id="Phobius"/>
    </source>
</evidence>
<dbReference type="HOGENOM" id="CLU_628524_0_0_1"/>
<sequence>MSTNLQEINEGTSGTVTVAIALAGVLGALGLCVLLIWIVRRGFGKRQKTDHGNEKGLPRPSYIAPIRRRQCEPPRHPVGMRGGGHHPRYTPRPEPTRINVLIQKRSDRVRYEERESSERSSESSNRSDLPAGPAPSPIRPRAPLGDHMHQNEDQADHGYQKGECRNRPRPQDTAALWNRAVNRGQPYALPRKPGNVVARKHNPNRHAWVYEEPAPNRVGHQENGISFPGRIQLGSHDLRRMSRPANETAKGPEHAQAEPDKHHGSLPASKVKQLLMMAPPQASPPTVASTLPSSKAESIHDVAKPTTAAPSTPRGSSSTATSKACRSSAASEKRDQDIASAKYRASDPTQSTLVEKFDLKNALPKMPTASPASSQSKSPVAGPCGIVLLGWTEHTQSSTAESFSPALKEVMESTQAVVGSQLSVVVSDEVSFAGSR</sequence>
<feature type="compositionally biased region" description="Basic and acidic residues" evidence="1">
    <location>
        <begin position="250"/>
        <end position="263"/>
    </location>
</feature>
<feature type="compositionally biased region" description="Polar residues" evidence="1">
    <location>
        <begin position="308"/>
        <end position="330"/>
    </location>
</feature>
<evidence type="ECO:0000313" key="3">
    <source>
        <dbReference type="EMBL" id="EON68339.1"/>
    </source>
</evidence>
<keyword evidence="2" id="KW-1133">Transmembrane helix</keyword>
<protein>
    <submittedName>
        <fullName evidence="3">Uncharacterized protein</fullName>
    </submittedName>
</protein>
<feature type="region of interest" description="Disordered" evidence="1">
    <location>
        <begin position="280"/>
        <end position="352"/>
    </location>
</feature>
<name>R7Z2T6_CONA1</name>
<evidence type="ECO:0000313" key="4">
    <source>
        <dbReference type="Proteomes" id="UP000016924"/>
    </source>
</evidence>
<feature type="compositionally biased region" description="Basic and acidic residues" evidence="1">
    <location>
        <begin position="104"/>
        <end position="121"/>
    </location>
</feature>
<accession>R7Z2T6</accession>
<keyword evidence="2" id="KW-0472">Membrane</keyword>
<dbReference type="EMBL" id="JH767595">
    <property type="protein sequence ID" value="EON68339.1"/>
    <property type="molecule type" value="Genomic_DNA"/>
</dbReference>
<feature type="compositionally biased region" description="Polar residues" evidence="1">
    <location>
        <begin position="284"/>
        <end position="296"/>
    </location>
</feature>
<dbReference type="OrthoDB" id="10389839at2759"/>
<feature type="region of interest" description="Disordered" evidence="1">
    <location>
        <begin position="244"/>
        <end position="265"/>
    </location>
</feature>
<evidence type="ECO:0000256" key="1">
    <source>
        <dbReference type="SAM" id="MobiDB-lite"/>
    </source>
</evidence>
<dbReference type="RefSeq" id="XP_007783656.1">
    <property type="nucleotide sequence ID" value="XM_007785466.1"/>
</dbReference>
<keyword evidence="4" id="KW-1185">Reference proteome</keyword>
<proteinExistence type="predicted"/>